<feature type="compositionally biased region" description="Acidic residues" evidence="1">
    <location>
        <begin position="330"/>
        <end position="352"/>
    </location>
</feature>
<gene>
    <name evidence="2" type="ORF">QR685DRAFT_493230</name>
</gene>
<dbReference type="EMBL" id="JAVLET010000002">
    <property type="protein sequence ID" value="KAL0474031.1"/>
    <property type="molecule type" value="Genomic_DNA"/>
</dbReference>
<protein>
    <submittedName>
        <fullName evidence="2">Uncharacterized protein</fullName>
    </submittedName>
</protein>
<dbReference type="Proteomes" id="UP001451303">
    <property type="component" value="Unassembled WGS sequence"/>
</dbReference>
<feature type="compositionally biased region" description="Acidic residues" evidence="1">
    <location>
        <begin position="234"/>
        <end position="257"/>
    </location>
</feature>
<keyword evidence="3" id="KW-1185">Reference proteome</keyword>
<feature type="compositionally biased region" description="Polar residues" evidence="1">
    <location>
        <begin position="1"/>
        <end position="16"/>
    </location>
</feature>
<evidence type="ECO:0000256" key="1">
    <source>
        <dbReference type="SAM" id="MobiDB-lite"/>
    </source>
</evidence>
<sequence length="379" mass="42048">MAHQEFNSPSPNTGANQPKRHLPDSEDNRSPKRLKTNHDEALTEDKRVDDGNFESNMCKASKDDKSNMAGHENSTPSPEHAAETHDHGILPTIEDDSQHIPTIPGRDTMSPKEILESASDDEDTDSSPPPDGPSSPSSTFPIPSPPSLSAFLHHDASPRSSATASPVPSPSRSRGDSSPSSSLPGTPFSSYTSISEGDSDSHGNDPENEEDWPEVANVNDLNDQDSDDYRYDSDSDDDDHSVIEDEEDEPEEDEDEGFGMFASRYTRWPDFDGPVHGDEYTHVIIKSKEKDAAEWDSGSDPLHEGPRYPGMDAFRLVGYYPFDHWSSEAADQEAQEPEDTFYLGDDDDDDGYDQEWAMESDSKIEAEWWGGGMWIIRYT</sequence>
<organism evidence="2 3">
    <name type="scientific">Neurospora intermedia</name>
    <dbReference type="NCBI Taxonomy" id="5142"/>
    <lineage>
        <taxon>Eukaryota</taxon>
        <taxon>Fungi</taxon>
        <taxon>Dikarya</taxon>
        <taxon>Ascomycota</taxon>
        <taxon>Pezizomycotina</taxon>
        <taxon>Sordariomycetes</taxon>
        <taxon>Sordariomycetidae</taxon>
        <taxon>Sordariales</taxon>
        <taxon>Sordariaceae</taxon>
        <taxon>Neurospora</taxon>
    </lineage>
</organism>
<name>A0ABR3DMY8_NEUIN</name>
<feature type="region of interest" description="Disordered" evidence="1">
    <location>
        <begin position="1"/>
        <end position="263"/>
    </location>
</feature>
<feature type="compositionally biased region" description="Basic and acidic residues" evidence="1">
    <location>
        <begin position="21"/>
        <end position="50"/>
    </location>
</feature>
<comment type="caution">
    <text evidence="2">The sequence shown here is derived from an EMBL/GenBank/DDBJ whole genome shotgun (WGS) entry which is preliminary data.</text>
</comment>
<proteinExistence type="predicted"/>
<feature type="compositionally biased region" description="Low complexity" evidence="1">
    <location>
        <begin position="158"/>
        <end position="190"/>
    </location>
</feature>
<accession>A0ABR3DMY8</accession>
<feature type="region of interest" description="Disordered" evidence="1">
    <location>
        <begin position="327"/>
        <end position="352"/>
    </location>
</feature>
<reference evidence="2 3" key="1">
    <citation type="submission" date="2023-09" db="EMBL/GenBank/DDBJ databases">
        <title>Multi-omics analysis of a traditional fermented food reveals byproduct-associated fungal strains for waste-to-food upcycling.</title>
        <authorList>
            <consortium name="Lawrence Berkeley National Laboratory"/>
            <person name="Rekdal V.M."/>
            <person name="Villalobos-Escobedo J.M."/>
            <person name="Rodriguez-Valeron N."/>
            <person name="Garcia M.O."/>
            <person name="Vasquez D.P."/>
            <person name="Damayanti I."/>
            <person name="Sorensen P.M."/>
            <person name="Baidoo E.E."/>
            <person name="De Carvalho A.C."/>
            <person name="Riley R."/>
            <person name="Lipzen A."/>
            <person name="He G."/>
            <person name="Yan M."/>
            <person name="Haridas S."/>
            <person name="Daum C."/>
            <person name="Yoshinaga Y."/>
            <person name="Ng V."/>
            <person name="Grigoriev I.V."/>
            <person name="Munk R."/>
            <person name="Nuraida L."/>
            <person name="Wijaya C.H."/>
            <person name="Morales P.-C."/>
            <person name="Keasling J.D."/>
        </authorList>
    </citation>
    <scope>NUCLEOTIDE SEQUENCE [LARGE SCALE GENOMIC DNA]</scope>
    <source>
        <strain evidence="2 3">FGSC 2613</strain>
    </source>
</reference>
<evidence type="ECO:0000313" key="2">
    <source>
        <dbReference type="EMBL" id="KAL0474031.1"/>
    </source>
</evidence>
<evidence type="ECO:0000313" key="3">
    <source>
        <dbReference type="Proteomes" id="UP001451303"/>
    </source>
</evidence>